<dbReference type="Proteomes" id="UP000817854">
    <property type="component" value="Unassembled WGS sequence"/>
</dbReference>
<accession>A0ABX0IMM7</accession>
<reference evidence="2" key="2">
    <citation type="submission" date="2020-02" db="EMBL/GenBank/DDBJ databases">
        <title>Flavobacterium profundi sp. nov., isolated from a deep-sea seamount.</title>
        <authorList>
            <person name="Zhang D.-C."/>
        </authorList>
    </citation>
    <scope>NUCLEOTIDE SEQUENCE</scope>
    <source>
        <strain evidence="2">EC11</strain>
    </source>
</reference>
<comment type="caution">
    <text evidence="2">The sequence shown here is derived from an EMBL/GenBank/DDBJ whole genome shotgun (WGS) entry which is preliminary data.</text>
</comment>
<protein>
    <submittedName>
        <fullName evidence="2">DUF2147 domain-containing protein</fullName>
    </submittedName>
</protein>
<proteinExistence type="predicted"/>
<feature type="chain" id="PRO_5047386076" evidence="1">
    <location>
        <begin position="21"/>
        <end position="123"/>
    </location>
</feature>
<evidence type="ECO:0000256" key="1">
    <source>
        <dbReference type="SAM" id="SignalP"/>
    </source>
</evidence>
<gene>
    <name evidence="2" type="ORF">FIA58_004685</name>
</gene>
<feature type="signal peptide" evidence="1">
    <location>
        <begin position="1"/>
        <end position="20"/>
    </location>
</feature>
<evidence type="ECO:0000313" key="3">
    <source>
        <dbReference type="Proteomes" id="UP000817854"/>
    </source>
</evidence>
<dbReference type="RefSeq" id="WP_140960559.1">
    <property type="nucleotide sequence ID" value="NZ_VEVQ02000002.1"/>
</dbReference>
<dbReference type="EMBL" id="VEVQ02000002">
    <property type="protein sequence ID" value="NHN24968.1"/>
    <property type="molecule type" value="Genomic_DNA"/>
</dbReference>
<reference evidence="2" key="1">
    <citation type="submission" date="2019-05" db="EMBL/GenBank/DDBJ databases">
        <authorList>
            <person name="Lianzixin W."/>
        </authorList>
    </citation>
    <scope>NUCLEOTIDE SEQUENCE</scope>
    <source>
        <strain evidence="2">EC11</strain>
    </source>
</reference>
<keyword evidence="3" id="KW-1185">Reference proteome</keyword>
<organism evidence="2 3">
    <name type="scientific">Flavobacterium jejuense</name>
    <dbReference type="NCBI Taxonomy" id="1544455"/>
    <lineage>
        <taxon>Bacteria</taxon>
        <taxon>Pseudomonadati</taxon>
        <taxon>Bacteroidota</taxon>
        <taxon>Flavobacteriia</taxon>
        <taxon>Flavobacteriales</taxon>
        <taxon>Flavobacteriaceae</taxon>
        <taxon>Flavobacterium</taxon>
    </lineage>
</organism>
<name>A0ABX0IMM7_9FLAO</name>
<dbReference type="Gene3D" id="2.40.128.520">
    <property type="match status" value="1"/>
</dbReference>
<sequence>MIKKILLGLLLFYTTGDLFAQDSFIGKWETNEGKLCLEIYQEGSFYYGKIKRSEKKDNMNQVVLIQMIKKSATKLYGGTYYDDKQKSEYEAKLKLIDNDTMCLKILSGLFNKIIIWERVSPMP</sequence>
<evidence type="ECO:0000313" key="2">
    <source>
        <dbReference type="EMBL" id="NHN24968.1"/>
    </source>
</evidence>
<keyword evidence="1" id="KW-0732">Signal</keyword>